<evidence type="ECO:0000256" key="2">
    <source>
        <dbReference type="ARBA" id="ARBA00023125"/>
    </source>
</evidence>
<dbReference type="AlphaFoldDB" id="A0A364JWF0"/>
<evidence type="ECO:0000313" key="6">
    <source>
        <dbReference type="Proteomes" id="UP000249453"/>
    </source>
</evidence>
<dbReference type="Pfam" id="PF00356">
    <property type="entry name" value="LacI"/>
    <property type="match status" value="1"/>
</dbReference>
<comment type="caution">
    <text evidence="5">The sequence shown here is derived from an EMBL/GenBank/DDBJ whole genome shotgun (WGS) entry which is preliminary data.</text>
</comment>
<reference evidence="5 6" key="1">
    <citation type="submission" date="2018-06" db="EMBL/GenBank/DDBJ databases">
        <title>Genomic Encyclopedia of Type Strains, Phase IV (KMG-IV): sequencing the most valuable type-strain genomes for metagenomic binning, comparative biology and taxonomic classification.</title>
        <authorList>
            <person name="Goeker M."/>
        </authorList>
    </citation>
    <scope>NUCLEOTIDE SEQUENCE [LARGE SCALE GENOMIC DNA]</scope>
    <source>
        <strain evidence="5 6">DSM 26720</strain>
    </source>
</reference>
<sequence length="334" mass="36140">MRKPTLEAVALAAGVSKMTASRALRGAADVSEDSMRKVIAAADRLGYVRNRLALSLSSNRTDLISVVVPSMTNIVFPEMLAGINDGLAGTDMQAVFGITDYEPTKEYDVIRNMLSWQPAAIIVTGLDQLPRTRQLLLQAEIPVIQIMDTDGEPIEFNIGLSHQKAGADMAHALLRAGRRKIGYVGSALDKDMRAVKRRSGFEQVLGENGLSFIAQAIAPGFSSSTLGKELTAELLSQRSDLDCIYYTNDDMAAGGLFAAMQRGVRVPEELLLAGFNGLEITNSLPVQIATSRSPRREMGEIAARLACRAMTKERPLLERIITFTPEITLGDATA</sequence>
<evidence type="ECO:0000256" key="3">
    <source>
        <dbReference type="ARBA" id="ARBA00023163"/>
    </source>
</evidence>
<keyword evidence="6" id="KW-1185">Reference proteome</keyword>
<dbReference type="InterPro" id="IPR028082">
    <property type="entry name" value="Peripla_BP_I"/>
</dbReference>
<evidence type="ECO:0000259" key="4">
    <source>
        <dbReference type="PROSITE" id="PS50932"/>
    </source>
</evidence>
<dbReference type="InterPro" id="IPR046335">
    <property type="entry name" value="LacI/GalR-like_sensor"/>
</dbReference>
<name>A0A364JWF0_9HYPH</name>
<dbReference type="SUPFAM" id="SSF53822">
    <property type="entry name" value="Periplasmic binding protein-like I"/>
    <property type="match status" value="1"/>
</dbReference>
<dbReference type="RefSeq" id="WP_111574741.1">
    <property type="nucleotide sequence ID" value="NZ_JBHEEY010000002.1"/>
</dbReference>
<keyword evidence="2" id="KW-0238">DNA-binding</keyword>
<dbReference type="GO" id="GO:0000976">
    <property type="term" value="F:transcription cis-regulatory region binding"/>
    <property type="evidence" value="ECO:0007669"/>
    <property type="project" value="TreeGrafter"/>
</dbReference>
<evidence type="ECO:0000256" key="1">
    <source>
        <dbReference type="ARBA" id="ARBA00023015"/>
    </source>
</evidence>
<gene>
    <name evidence="5" type="ORF">C7374_103107</name>
</gene>
<keyword evidence="3" id="KW-0804">Transcription</keyword>
<dbReference type="CDD" id="cd01575">
    <property type="entry name" value="PBP1_GntR"/>
    <property type="match status" value="1"/>
</dbReference>
<dbReference type="PANTHER" id="PTHR30146:SF33">
    <property type="entry name" value="TRANSCRIPTIONAL REGULATOR"/>
    <property type="match status" value="1"/>
</dbReference>
<dbReference type="Pfam" id="PF13377">
    <property type="entry name" value="Peripla_BP_3"/>
    <property type="match status" value="1"/>
</dbReference>
<dbReference type="Gene3D" id="1.10.260.40">
    <property type="entry name" value="lambda repressor-like DNA-binding domains"/>
    <property type="match status" value="1"/>
</dbReference>
<dbReference type="InterPro" id="IPR000843">
    <property type="entry name" value="HTH_LacI"/>
</dbReference>
<protein>
    <submittedName>
        <fullName evidence="5">LacI family transcriptional regulator</fullName>
    </submittedName>
</protein>
<dbReference type="PROSITE" id="PS50932">
    <property type="entry name" value="HTH_LACI_2"/>
    <property type="match status" value="1"/>
</dbReference>
<dbReference type="CDD" id="cd01392">
    <property type="entry name" value="HTH_LacI"/>
    <property type="match status" value="1"/>
</dbReference>
<organism evidence="5 6">
    <name type="scientific">Falsochrobactrum ovis</name>
    <dbReference type="NCBI Taxonomy" id="1293442"/>
    <lineage>
        <taxon>Bacteria</taxon>
        <taxon>Pseudomonadati</taxon>
        <taxon>Pseudomonadota</taxon>
        <taxon>Alphaproteobacteria</taxon>
        <taxon>Hyphomicrobiales</taxon>
        <taxon>Brucellaceae</taxon>
        <taxon>Falsochrobactrum</taxon>
    </lineage>
</organism>
<dbReference type="InterPro" id="IPR010982">
    <property type="entry name" value="Lambda_DNA-bd_dom_sf"/>
</dbReference>
<dbReference type="PANTHER" id="PTHR30146">
    <property type="entry name" value="LACI-RELATED TRANSCRIPTIONAL REPRESSOR"/>
    <property type="match status" value="1"/>
</dbReference>
<dbReference type="GO" id="GO:0003700">
    <property type="term" value="F:DNA-binding transcription factor activity"/>
    <property type="evidence" value="ECO:0007669"/>
    <property type="project" value="TreeGrafter"/>
</dbReference>
<keyword evidence="1" id="KW-0805">Transcription regulation</keyword>
<dbReference type="SMART" id="SM00354">
    <property type="entry name" value="HTH_LACI"/>
    <property type="match status" value="1"/>
</dbReference>
<dbReference type="Proteomes" id="UP000249453">
    <property type="component" value="Unassembled WGS sequence"/>
</dbReference>
<feature type="domain" description="HTH lacI-type" evidence="4">
    <location>
        <begin position="4"/>
        <end position="58"/>
    </location>
</feature>
<dbReference type="SUPFAM" id="SSF47413">
    <property type="entry name" value="lambda repressor-like DNA-binding domains"/>
    <property type="match status" value="1"/>
</dbReference>
<accession>A0A364JWF0</accession>
<evidence type="ECO:0000313" key="5">
    <source>
        <dbReference type="EMBL" id="RAK30970.1"/>
    </source>
</evidence>
<dbReference type="OrthoDB" id="7170131at2"/>
<proteinExistence type="predicted"/>
<dbReference type="EMBL" id="QLMK01000003">
    <property type="protein sequence ID" value="RAK30970.1"/>
    <property type="molecule type" value="Genomic_DNA"/>
</dbReference>
<dbReference type="Gene3D" id="3.40.50.2300">
    <property type="match status" value="2"/>
</dbReference>